<keyword evidence="2" id="KW-1185">Reference proteome</keyword>
<name>A0A7X0VWS1_9BACL</name>
<proteinExistence type="predicted"/>
<reference evidence="1 2" key="1">
    <citation type="submission" date="2020-08" db="EMBL/GenBank/DDBJ databases">
        <title>Cohnella phylogeny.</title>
        <authorList>
            <person name="Dunlap C."/>
        </authorList>
    </citation>
    <scope>NUCLEOTIDE SEQUENCE [LARGE SCALE GENOMIC DNA]</scope>
    <source>
        <strain evidence="1 2">CBP 2801</strain>
    </source>
</reference>
<gene>
    <name evidence="1" type="ORF">H7C18_17900</name>
</gene>
<evidence type="ECO:0000313" key="1">
    <source>
        <dbReference type="EMBL" id="MBB6732790.1"/>
    </source>
</evidence>
<dbReference type="RefSeq" id="WP_185130444.1">
    <property type="nucleotide sequence ID" value="NZ_JACJVO010000021.1"/>
</dbReference>
<protein>
    <submittedName>
        <fullName evidence="1">Uncharacterized protein</fullName>
    </submittedName>
</protein>
<dbReference type="EMBL" id="JACJVO010000021">
    <property type="protein sequence ID" value="MBB6732790.1"/>
    <property type="molecule type" value="Genomic_DNA"/>
</dbReference>
<comment type="caution">
    <text evidence="1">The sequence shown here is derived from an EMBL/GenBank/DDBJ whole genome shotgun (WGS) entry which is preliminary data.</text>
</comment>
<organism evidence="1 2">
    <name type="scientific">Cohnella zeiphila</name>
    <dbReference type="NCBI Taxonomy" id="2761120"/>
    <lineage>
        <taxon>Bacteria</taxon>
        <taxon>Bacillati</taxon>
        <taxon>Bacillota</taxon>
        <taxon>Bacilli</taxon>
        <taxon>Bacillales</taxon>
        <taxon>Paenibacillaceae</taxon>
        <taxon>Cohnella</taxon>
    </lineage>
</organism>
<sequence>MKQIAFLGAAEKSHLLLVLGKVLVKAGLKVLLVDSTIAQTVRGYIPSLNTKPAAFVTEFEGLDVAAGFINRAQLEQYFQHVEGIFPEYDLMLIDTDHTNFIKGYELPDMTARIWCQSLDKLVLQKNAELMQRLCLAEFAEQPLPFSKLTLSVVPTTMSEAYFESLQTSPGIRWQEPALRLPLDEGNVSAMLDNQHHERIVAKRLSGSYQRTVQELFQLVSGLDRRTAQSALKRTRRERRGT</sequence>
<dbReference type="Proteomes" id="UP000564644">
    <property type="component" value="Unassembled WGS sequence"/>
</dbReference>
<dbReference type="AlphaFoldDB" id="A0A7X0VWS1"/>
<accession>A0A7X0VWS1</accession>
<evidence type="ECO:0000313" key="2">
    <source>
        <dbReference type="Proteomes" id="UP000564644"/>
    </source>
</evidence>